<evidence type="ECO:0000256" key="2">
    <source>
        <dbReference type="SAM" id="Phobius"/>
    </source>
</evidence>
<evidence type="ECO:0000313" key="4">
    <source>
        <dbReference type="EMBL" id="MBV4537596.1"/>
    </source>
</evidence>
<proteinExistence type="predicted"/>
<dbReference type="EMBL" id="JABWRE020000001">
    <property type="protein sequence ID" value="MBV4537596.1"/>
    <property type="molecule type" value="Genomic_DNA"/>
</dbReference>
<keyword evidence="2" id="KW-0812">Transmembrane</keyword>
<evidence type="ECO:0000256" key="1">
    <source>
        <dbReference type="SAM" id="MobiDB-lite"/>
    </source>
</evidence>
<keyword evidence="2" id="KW-1133">Transmembrane helix</keyword>
<reference evidence="4" key="3">
    <citation type="submission" date="2021-06" db="EMBL/GenBank/DDBJ databases">
        <title>Updating the genus Pseudomonas: Description of 43 new species and partition of the Pseudomonas putida group.</title>
        <authorList>
            <person name="Girard L."/>
            <person name="Lood C."/>
            <person name="Vandamme P."/>
            <person name="Rokni-Zadeh H."/>
            <person name="Van Noort V."/>
            <person name="Hofte M."/>
            <person name="Lavigne R."/>
            <person name="De Mot R."/>
        </authorList>
    </citation>
    <scope>NUCLEOTIDE SEQUENCE</scope>
    <source>
        <strain evidence="4">SWRI10</strain>
    </source>
</reference>
<protein>
    <submittedName>
        <fullName evidence="3">Uncharacterized protein</fullName>
    </submittedName>
</protein>
<accession>A0A923JWM6</accession>
<dbReference type="RefSeq" id="WP_186556211.1">
    <property type="nucleotide sequence ID" value="NZ_JABWRE020000001.1"/>
</dbReference>
<keyword evidence="2" id="KW-0472">Membrane</keyword>
<reference evidence="3" key="2">
    <citation type="submission" date="2020-07" db="EMBL/GenBank/DDBJ databases">
        <authorList>
            <person name="Lood C."/>
            <person name="Girard L."/>
        </authorList>
    </citation>
    <scope>NUCLEOTIDE SEQUENCE</scope>
    <source>
        <strain evidence="3">SWRI10</strain>
    </source>
</reference>
<dbReference type="EMBL" id="JABWRE010000015">
    <property type="protein sequence ID" value="MBC3442690.1"/>
    <property type="molecule type" value="Genomic_DNA"/>
</dbReference>
<reference evidence="3" key="1">
    <citation type="journal article" date="2020" name="Microorganisms">
        <title>Reliable Identification of Environmental Pseudomonas Isolates Using the rpoD Gene.</title>
        <authorList>
            <consortium name="The Broad Institute Genome Sequencing Platform"/>
            <person name="Girard L."/>
            <person name="Lood C."/>
            <person name="Rokni-Zadeh H."/>
            <person name="van Noort V."/>
            <person name="Lavigne R."/>
            <person name="De Mot R."/>
        </authorList>
    </citation>
    <scope>NUCLEOTIDE SEQUENCE</scope>
    <source>
        <strain evidence="3">SWRI10</strain>
    </source>
</reference>
<dbReference type="Proteomes" id="UP000599879">
    <property type="component" value="Unassembled WGS sequence"/>
</dbReference>
<comment type="caution">
    <text evidence="3">The sequence shown here is derived from an EMBL/GenBank/DDBJ whole genome shotgun (WGS) entry which is preliminary data.</text>
</comment>
<name>A0A923JWM6_9PSED</name>
<gene>
    <name evidence="4" type="ORF">HU737_016635</name>
    <name evidence="3" type="ORF">HU737_18535</name>
</gene>
<dbReference type="AlphaFoldDB" id="A0A923JWM6"/>
<sequence>MNIEKGLGPLTLIAIFAGIVEASALASLPFLSESSQTIYTWFLVGFPFFLTVLFFLTLNFNHHSLYQPSSQSTADRHSEPTANNTAQPPLHEPDQYNQIIALSGPEAQKFIETHILRTLSHHHAQSRSWTLCNLDTRMRIRLMVHPVADDDELSDF</sequence>
<feature type="region of interest" description="Disordered" evidence="1">
    <location>
        <begin position="69"/>
        <end position="90"/>
    </location>
</feature>
<feature type="transmembrane region" description="Helical" evidence="2">
    <location>
        <begin position="38"/>
        <end position="60"/>
    </location>
</feature>
<evidence type="ECO:0000313" key="3">
    <source>
        <dbReference type="EMBL" id="MBC3442690.1"/>
    </source>
</evidence>
<organism evidence="3">
    <name type="scientific">Pseudomonas urmiensis</name>
    <dbReference type="NCBI Taxonomy" id="2745493"/>
    <lineage>
        <taxon>Bacteria</taxon>
        <taxon>Pseudomonadati</taxon>
        <taxon>Pseudomonadota</taxon>
        <taxon>Gammaproteobacteria</taxon>
        <taxon>Pseudomonadales</taxon>
        <taxon>Pseudomonadaceae</taxon>
        <taxon>Pseudomonas</taxon>
    </lineage>
</organism>